<evidence type="ECO:0000313" key="2">
    <source>
        <dbReference type="Proteomes" id="UP000679284"/>
    </source>
</evidence>
<dbReference type="Pfam" id="PF13704">
    <property type="entry name" value="Glyco_tranf_2_4"/>
    <property type="match status" value="1"/>
</dbReference>
<organism evidence="1 2">
    <name type="scientific">Falsirhodobacter algicola</name>
    <dbReference type="NCBI Taxonomy" id="2692330"/>
    <lineage>
        <taxon>Bacteria</taxon>
        <taxon>Pseudomonadati</taxon>
        <taxon>Pseudomonadota</taxon>
        <taxon>Alphaproteobacteria</taxon>
        <taxon>Rhodobacterales</taxon>
        <taxon>Paracoccaceae</taxon>
        <taxon>Falsirhodobacter</taxon>
    </lineage>
</organism>
<dbReference type="RefSeq" id="WP_211783730.1">
    <property type="nucleotide sequence ID" value="NZ_CP047289.1"/>
</dbReference>
<evidence type="ECO:0000313" key="1">
    <source>
        <dbReference type="EMBL" id="QUS36507.1"/>
    </source>
</evidence>
<dbReference type="EMBL" id="CP047289">
    <property type="protein sequence ID" value="QUS36507.1"/>
    <property type="molecule type" value="Genomic_DNA"/>
</dbReference>
<dbReference type="AlphaFoldDB" id="A0A8J8SLI2"/>
<evidence type="ECO:0008006" key="3">
    <source>
        <dbReference type="Google" id="ProtNLM"/>
    </source>
</evidence>
<accession>A0A8J8SLI2</accession>
<keyword evidence="2" id="KW-1185">Reference proteome</keyword>
<reference evidence="1" key="1">
    <citation type="submission" date="2020-01" db="EMBL/GenBank/DDBJ databases">
        <authorList>
            <person name="Yang Y."/>
            <person name="Kwon Y.M."/>
        </authorList>
    </citation>
    <scope>NUCLEOTIDE SEQUENCE</scope>
    <source>
        <strain evidence="1">PG104</strain>
    </source>
</reference>
<proteinExistence type="predicted"/>
<dbReference type="Proteomes" id="UP000679284">
    <property type="component" value="Chromosome"/>
</dbReference>
<sequence length="288" mass="32029">MTDWGICITAMAPIDQMRAFVAHHLGLGAAHIWLHLDDPEDAAAEALAGLDRVSTIRCDADWWGPKRPGRHQNRQTWNMQRLYAAAPLPWIAHLDVDEFIHPARPVSEVLDAADTVLVRMRPWEALHDADLPPDIFTARQFRAPLRRAAERDRHLGDWAEALPSGALSHAVGKSFFRTGVPGLEPRLHGGFLNKDRIDGIPFTDALPLLHFHAEDRAAWLARLPFRLTRGAYRNNLVLADVLTHATEAERAAFYDAVMNPPPPARAALAADGLLIEAELDLARKAARL</sequence>
<dbReference type="KEGG" id="fap:GR316_09690"/>
<name>A0A8J8SLI2_9RHOB</name>
<protein>
    <recommendedName>
        <fullName evidence="3">Glycosyl transferase family 2</fullName>
    </recommendedName>
</protein>
<gene>
    <name evidence="1" type="ORF">GR316_09690</name>
</gene>